<evidence type="ECO:0000313" key="3">
    <source>
        <dbReference type="EMBL" id="MXP36691.1"/>
    </source>
</evidence>
<name>A0A6I4UBX8_9SPHN</name>
<dbReference type="Proteomes" id="UP001238601">
    <property type="component" value="Unassembled WGS sequence"/>
</dbReference>
<dbReference type="GeneID" id="93687334"/>
<organism evidence="3 4">
    <name type="scientific">Qipengyuania citrea</name>
    <dbReference type="NCBI Taxonomy" id="225971"/>
    <lineage>
        <taxon>Bacteria</taxon>
        <taxon>Pseudomonadati</taxon>
        <taxon>Pseudomonadota</taxon>
        <taxon>Alphaproteobacteria</taxon>
        <taxon>Sphingomonadales</taxon>
        <taxon>Erythrobacteraceae</taxon>
        <taxon>Qipengyuania</taxon>
    </lineage>
</organism>
<accession>A0A6I4UBX8</accession>
<protein>
    <recommendedName>
        <fullName evidence="6">Lipoprotein</fullName>
    </recommendedName>
</protein>
<reference evidence="2 5" key="2">
    <citation type="submission" date="2023-07" db="EMBL/GenBank/DDBJ databases">
        <title>Genomic Encyclopedia of Type Strains, Phase IV (KMG-IV): sequencing the most valuable type-strain genomes for metagenomic binning, comparative biology and taxonomic classification.</title>
        <authorList>
            <person name="Goeker M."/>
        </authorList>
    </citation>
    <scope>NUCLEOTIDE SEQUENCE [LARGE SCALE GENOMIC DNA]</scope>
    <source>
        <strain evidence="2 5">DSM 14432</strain>
    </source>
</reference>
<feature type="chain" id="PRO_5026265163" description="Lipoprotein" evidence="1">
    <location>
        <begin position="30"/>
        <end position="243"/>
    </location>
</feature>
<proteinExistence type="predicted"/>
<sequence length="243" mass="27132">MQQFGQITRRLSGWVMLCLALAVAGCSLTDQTPVYRYRLTVEVDTPDGVKTGSSVIEVDTEVAGGYSIPTPGRVTNRVRGEAVTVDLGEGRVLFALLRSEADIDWAGRVMYRLSPQYAGENALRDGYRNMLRHRPERTVPRHFSRADQVNKRSAYPMLVTFGDLDDPASVERVDPDDLAATFGEGVRLKRITVQITDDPVTSGIEQRLGWLGNIREMNLSNEDFPEDFPVGDFSGLFQKDTMR</sequence>
<keyword evidence="5" id="KW-1185">Reference proteome</keyword>
<reference evidence="3 4" key="1">
    <citation type="submission" date="2019-12" db="EMBL/GenBank/DDBJ databases">
        <title>Genomic-based taxomic classification of the family Erythrobacteraceae.</title>
        <authorList>
            <person name="Xu L."/>
        </authorList>
    </citation>
    <scope>NUCLEOTIDE SEQUENCE [LARGE SCALE GENOMIC DNA]</scope>
    <source>
        <strain evidence="3 4">CGMCC 1.8703</strain>
    </source>
</reference>
<comment type="caution">
    <text evidence="3">The sequence shown here is derived from an EMBL/GenBank/DDBJ whole genome shotgun (WGS) entry which is preliminary data.</text>
</comment>
<dbReference type="EMBL" id="JAUSWK010000003">
    <property type="protein sequence ID" value="MDQ0566967.1"/>
    <property type="molecule type" value="Genomic_DNA"/>
</dbReference>
<evidence type="ECO:0000256" key="1">
    <source>
        <dbReference type="SAM" id="SignalP"/>
    </source>
</evidence>
<gene>
    <name evidence="3" type="ORF">GRI55_13085</name>
    <name evidence="2" type="ORF">QOZ97_002514</name>
</gene>
<evidence type="ECO:0008006" key="6">
    <source>
        <dbReference type="Google" id="ProtNLM"/>
    </source>
</evidence>
<evidence type="ECO:0000313" key="5">
    <source>
        <dbReference type="Proteomes" id="UP001238601"/>
    </source>
</evidence>
<feature type="signal peptide" evidence="1">
    <location>
        <begin position="1"/>
        <end position="29"/>
    </location>
</feature>
<dbReference type="Proteomes" id="UP000439914">
    <property type="component" value="Unassembled WGS sequence"/>
</dbReference>
<evidence type="ECO:0000313" key="2">
    <source>
        <dbReference type="EMBL" id="MDQ0566967.1"/>
    </source>
</evidence>
<dbReference type="EMBL" id="WTYG01000004">
    <property type="protein sequence ID" value="MXP36691.1"/>
    <property type="molecule type" value="Genomic_DNA"/>
</dbReference>
<dbReference type="RefSeq" id="WP_160767463.1">
    <property type="nucleotide sequence ID" value="NZ_JAUSWK010000003.1"/>
</dbReference>
<dbReference type="AlphaFoldDB" id="A0A6I4UBX8"/>
<keyword evidence="1" id="KW-0732">Signal</keyword>
<evidence type="ECO:0000313" key="4">
    <source>
        <dbReference type="Proteomes" id="UP000439914"/>
    </source>
</evidence>